<dbReference type="SUPFAM" id="SSF103473">
    <property type="entry name" value="MFS general substrate transporter"/>
    <property type="match status" value="1"/>
</dbReference>
<dbReference type="Pfam" id="PF07690">
    <property type="entry name" value="MFS_1"/>
    <property type="match status" value="1"/>
</dbReference>
<feature type="transmembrane region" description="Helical" evidence="5">
    <location>
        <begin position="281"/>
        <end position="301"/>
    </location>
</feature>
<reference evidence="6" key="2">
    <citation type="submission" date="2020-09" db="EMBL/GenBank/DDBJ databases">
        <authorList>
            <person name="Sun Q."/>
            <person name="Zhou Y."/>
        </authorList>
    </citation>
    <scope>NUCLEOTIDE SEQUENCE</scope>
    <source>
        <strain evidence="6">CGMCC 4.7299</strain>
    </source>
</reference>
<dbReference type="PANTHER" id="PTHR23514:SF13">
    <property type="entry name" value="INNER MEMBRANE PROTEIN YBJJ"/>
    <property type="match status" value="1"/>
</dbReference>
<feature type="transmembrane region" description="Helical" evidence="5">
    <location>
        <begin position="50"/>
        <end position="69"/>
    </location>
</feature>
<comment type="caution">
    <text evidence="6">The sequence shown here is derived from an EMBL/GenBank/DDBJ whole genome shotgun (WGS) entry which is preliminary data.</text>
</comment>
<reference evidence="6" key="1">
    <citation type="journal article" date="2014" name="Int. J. Syst. Evol. Microbiol.">
        <title>Complete genome sequence of Corynebacterium casei LMG S-19264T (=DSM 44701T), isolated from a smear-ripened cheese.</title>
        <authorList>
            <consortium name="US DOE Joint Genome Institute (JGI-PGF)"/>
            <person name="Walter F."/>
            <person name="Albersmeier A."/>
            <person name="Kalinowski J."/>
            <person name="Ruckert C."/>
        </authorList>
    </citation>
    <scope>NUCLEOTIDE SEQUENCE</scope>
    <source>
        <strain evidence="6">CGMCC 4.7299</strain>
    </source>
</reference>
<proteinExistence type="predicted"/>
<dbReference type="InterPro" id="IPR011701">
    <property type="entry name" value="MFS"/>
</dbReference>
<evidence type="ECO:0000256" key="3">
    <source>
        <dbReference type="ARBA" id="ARBA00022989"/>
    </source>
</evidence>
<feature type="transmembrane region" description="Helical" evidence="5">
    <location>
        <begin position="105"/>
        <end position="131"/>
    </location>
</feature>
<keyword evidence="4 5" id="KW-0472">Membrane</keyword>
<feature type="transmembrane region" description="Helical" evidence="5">
    <location>
        <begin position="367"/>
        <end position="388"/>
    </location>
</feature>
<dbReference type="Proteomes" id="UP000656042">
    <property type="component" value="Unassembled WGS sequence"/>
</dbReference>
<dbReference type="GO" id="GO:0016020">
    <property type="term" value="C:membrane"/>
    <property type="evidence" value="ECO:0007669"/>
    <property type="project" value="UniProtKB-SubCell"/>
</dbReference>
<keyword evidence="3 5" id="KW-1133">Transmembrane helix</keyword>
<evidence type="ECO:0000256" key="5">
    <source>
        <dbReference type="SAM" id="Phobius"/>
    </source>
</evidence>
<evidence type="ECO:0000313" key="7">
    <source>
        <dbReference type="Proteomes" id="UP000656042"/>
    </source>
</evidence>
<feature type="transmembrane region" description="Helical" evidence="5">
    <location>
        <begin position="245"/>
        <end position="269"/>
    </location>
</feature>
<feature type="transmembrane region" description="Helical" evidence="5">
    <location>
        <begin position="143"/>
        <end position="162"/>
    </location>
</feature>
<protein>
    <submittedName>
        <fullName evidence="6">Putative transporter y4wD</fullName>
    </submittedName>
</protein>
<evidence type="ECO:0000256" key="2">
    <source>
        <dbReference type="ARBA" id="ARBA00022692"/>
    </source>
</evidence>
<evidence type="ECO:0000313" key="6">
    <source>
        <dbReference type="EMBL" id="GGK91692.1"/>
    </source>
</evidence>
<feature type="transmembrane region" description="Helical" evidence="5">
    <location>
        <begin position="307"/>
        <end position="327"/>
    </location>
</feature>
<dbReference type="EMBL" id="BMMX01000009">
    <property type="protein sequence ID" value="GGK91692.1"/>
    <property type="molecule type" value="Genomic_DNA"/>
</dbReference>
<gene>
    <name evidence="6" type="ORF">GCM10012284_26990</name>
</gene>
<dbReference type="AlphaFoldDB" id="A0A8J3BY41"/>
<dbReference type="InterPro" id="IPR036259">
    <property type="entry name" value="MFS_trans_sf"/>
</dbReference>
<evidence type="ECO:0000256" key="1">
    <source>
        <dbReference type="ARBA" id="ARBA00004141"/>
    </source>
</evidence>
<dbReference type="GO" id="GO:0022857">
    <property type="term" value="F:transmembrane transporter activity"/>
    <property type="evidence" value="ECO:0007669"/>
    <property type="project" value="InterPro"/>
</dbReference>
<dbReference type="RefSeq" id="WP_189079524.1">
    <property type="nucleotide sequence ID" value="NZ_BMMX01000009.1"/>
</dbReference>
<dbReference type="PANTHER" id="PTHR23514">
    <property type="entry name" value="BYPASS OF STOP CODON PROTEIN 6"/>
    <property type="match status" value="1"/>
</dbReference>
<comment type="subcellular location">
    <subcellularLocation>
        <location evidence="1">Membrane</location>
        <topology evidence="1">Multi-pass membrane protein</topology>
    </subcellularLocation>
</comment>
<feature type="transmembrane region" description="Helical" evidence="5">
    <location>
        <begin position="81"/>
        <end position="99"/>
    </location>
</feature>
<feature type="transmembrane region" description="Helical" evidence="5">
    <location>
        <begin position="168"/>
        <end position="190"/>
    </location>
</feature>
<evidence type="ECO:0000256" key="4">
    <source>
        <dbReference type="ARBA" id="ARBA00023136"/>
    </source>
</evidence>
<feature type="transmembrane region" description="Helical" evidence="5">
    <location>
        <begin position="211"/>
        <end position="233"/>
    </location>
</feature>
<organism evidence="6 7">
    <name type="scientific">Mangrovihabitans endophyticus</name>
    <dbReference type="NCBI Taxonomy" id="1751298"/>
    <lineage>
        <taxon>Bacteria</taxon>
        <taxon>Bacillati</taxon>
        <taxon>Actinomycetota</taxon>
        <taxon>Actinomycetes</taxon>
        <taxon>Micromonosporales</taxon>
        <taxon>Micromonosporaceae</taxon>
        <taxon>Mangrovihabitans</taxon>
    </lineage>
</organism>
<keyword evidence="2 5" id="KW-0812">Transmembrane</keyword>
<name>A0A8J3BY41_9ACTN</name>
<feature type="transmembrane region" description="Helical" evidence="5">
    <location>
        <begin position="339"/>
        <end position="361"/>
    </location>
</feature>
<feature type="transmembrane region" description="Helical" evidence="5">
    <location>
        <begin position="17"/>
        <end position="38"/>
    </location>
</feature>
<dbReference type="InterPro" id="IPR051788">
    <property type="entry name" value="MFS_Transporter"/>
</dbReference>
<keyword evidence="7" id="KW-1185">Reference proteome</keyword>
<dbReference type="Gene3D" id="1.20.1250.20">
    <property type="entry name" value="MFS general substrate transporter like domains"/>
    <property type="match status" value="2"/>
</dbReference>
<sequence>MTASGERDAPVSDGRRAVWVGAGYAAQGFGYAALVTALPAYKARQELDDAYVSVLLLLVCLAAAAGSVLADRVAARWGSRFALSGGLITVAAALGLTTFRTPTAVLTGILIVWGIGLGAVDASLSMQGVLVQARLRRSVMSRLFAAYTAAAIVAALLMSGVAASGAGAAVTVGVAAVIGAAVALGGWPSFEPGRTVAEPGGDPGAARRSSGLARVILICGALIFTAFLADSAVSTWSSVYLDDSLAAAPAVVPLGYAAYQAAVLLSRMVGDLVVPRTGRAVAAAGCLVVCALGCGLVVAVASVPAAVAGFALTGIGVGILVPLSFSAAGEASAGRSDEVIARVNLFNYGGALLGSVALGVLSEPVGLQYAFLIPVAGMVLALPVVGALRRLAAGPAGLPPQTVPPR</sequence>
<accession>A0A8J3BY41</accession>